<name>A0ABW2GQV3_9ACTN</name>
<keyword evidence="2 5" id="KW-0489">Methyltransferase</keyword>
<comment type="caution">
    <text evidence="5">The sequence shown here is derived from an EMBL/GenBank/DDBJ whole genome shotgun (WGS) entry which is preliminary data.</text>
</comment>
<organism evidence="5 6">
    <name type="scientific">Catellatospora aurea</name>
    <dbReference type="NCBI Taxonomy" id="1337874"/>
    <lineage>
        <taxon>Bacteria</taxon>
        <taxon>Bacillati</taxon>
        <taxon>Actinomycetota</taxon>
        <taxon>Actinomycetes</taxon>
        <taxon>Micromonosporales</taxon>
        <taxon>Micromonosporaceae</taxon>
        <taxon>Catellatospora</taxon>
    </lineage>
</organism>
<dbReference type="SUPFAM" id="SSF53335">
    <property type="entry name" value="S-adenosyl-L-methionine-dependent methyltransferases"/>
    <property type="match status" value="1"/>
</dbReference>
<accession>A0ABW2GQV3</accession>
<evidence type="ECO:0000256" key="3">
    <source>
        <dbReference type="ARBA" id="ARBA00022679"/>
    </source>
</evidence>
<dbReference type="InterPro" id="IPR029063">
    <property type="entry name" value="SAM-dependent_MTases_sf"/>
</dbReference>
<dbReference type="PANTHER" id="PTHR44942:SF4">
    <property type="entry name" value="METHYLTRANSFERASE TYPE 11 DOMAIN-CONTAINING PROTEIN"/>
    <property type="match status" value="1"/>
</dbReference>
<evidence type="ECO:0000259" key="4">
    <source>
        <dbReference type="SMART" id="SM00382"/>
    </source>
</evidence>
<keyword evidence="3" id="KW-0808">Transferase</keyword>
<evidence type="ECO:0000256" key="2">
    <source>
        <dbReference type="ARBA" id="ARBA00022603"/>
    </source>
</evidence>
<reference evidence="6" key="1">
    <citation type="journal article" date="2019" name="Int. J. Syst. Evol. Microbiol.">
        <title>The Global Catalogue of Microorganisms (GCM) 10K type strain sequencing project: providing services to taxonomists for standard genome sequencing and annotation.</title>
        <authorList>
            <consortium name="The Broad Institute Genomics Platform"/>
            <consortium name="The Broad Institute Genome Sequencing Center for Infectious Disease"/>
            <person name="Wu L."/>
            <person name="Ma J."/>
        </authorList>
    </citation>
    <scope>NUCLEOTIDE SEQUENCE [LARGE SCALE GENOMIC DNA]</scope>
    <source>
        <strain evidence="6">CGMCC 1.9106</strain>
    </source>
</reference>
<comment type="similarity">
    <text evidence="1">Belongs to the methyltransferase superfamily.</text>
</comment>
<evidence type="ECO:0000313" key="6">
    <source>
        <dbReference type="Proteomes" id="UP001596392"/>
    </source>
</evidence>
<dbReference type="Gene3D" id="3.40.50.300">
    <property type="entry name" value="P-loop containing nucleotide triphosphate hydrolases"/>
    <property type="match status" value="1"/>
</dbReference>
<dbReference type="Pfam" id="PF08241">
    <property type="entry name" value="Methyltransf_11"/>
    <property type="match status" value="1"/>
</dbReference>
<dbReference type="GO" id="GO:0008168">
    <property type="term" value="F:methyltransferase activity"/>
    <property type="evidence" value="ECO:0007669"/>
    <property type="project" value="UniProtKB-KW"/>
</dbReference>
<dbReference type="InterPro" id="IPR027417">
    <property type="entry name" value="P-loop_NTPase"/>
</dbReference>
<evidence type="ECO:0000256" key="1">
    <source>
        <dbReference type="ARBA" id="ARBA00008361"/>
    </source>
</evidence>
<sequence length="449" mass="48233">MGADQVEVLFIGGRSGVGKSTVAAEVCVQLEAAGIAHAQLEGDFLGQVFPPPLSDPDRSRIVLDNLAAVWRNFAALGYRRLVYTNTVSVLYADELAEALDAPVKIVRVLLTASDEVANERLAGRELGSGYDVHVARSARAAARLDRDVPADVVRIGTDGRSVTDIAADVVAATGWSAQATGDGLDREAARPRRRMSFDSAATTYQRGRPPYPDAVFELLADRCGLRPGARVLEIGAGTGLATGPLLAAGAHVTAVEPGANLAEVLVAAHGCDRLEVAVADFETADLSGGYDLAVAAMALHWLDPATSTAKIGGLVRPGGWLAAWWTEFGDRDRPTEFRDRLDEVYRDLLPGEPGYRQSRSYVLDTDRWRRQLTGGGWFGDVAVEVLTWQQTLTPATARDLWSTFPNIAELAPDDREQFLSRLAAIIDDLGGQVDDPRLTVVYTAARTSR</sequence>
<dbReference type="InterPro" id="IPR051052">
    <property type="entry name" value="Diverse_substrate_MTase"/>
</dbReference>
<proteinExistence type="inferred from homology"/>
<evidence type="ECO:0000313" key="5">
    <source>
        <dbReference type="EMBL" id="MFC7241403.1"/>
    </source>
</evidence>
<dbReference type="Proteomes" id="UP001596392">
    <property type="component" value="Unassembled WGS sequence"/>
</dbReference>
<feature type="domain" description="AAA+ ATPase" evidence="4">
    <location>
        <begin position="5"/>
        <end position="154"/>
    </location>
</feature>
<dbReference type="CDD" id="cd02440">
    <property type="entry name" value="AdoMet_MTases"/>
    <property type="match status" value="1"/>
</dbReference>
<keyword evidence="6" id="KW-1185">Reference proteome</keyword>
<protein>
    <submittedName>
        <fullName evidence="5">Methyltransferase</fullName>
    </submittedName>
</protein>
<dbReference type="InterPro" id="IPR013216">
    <property type="entry name" value="Methyltransf_11"/>
</dbReference>
<dbReference type="InterPro" id="IPR003593">
    <property type="entry name" value="AAA+_ATPase"/>
</dbReference>
<dbReference type="GO" id="GO:0032259">
    <property type="term" value="P:methylation"/>
    <property type="evidence" value="ECO:0007669"/>
    <property type="project" value="UniProtKB-KW"/>
</dbReference>
<dbReference type="SMART" id="SM00382">
    <property type="entry name" value="AAA"/>
    <property type="match status" value="1"/>
</dbReference>
<dbReference type="Gene3D" id="3.40.50.150">
    <property type="entry name" value="Vaccinia Virus protein VP39"/>
    <property type="match status" value="1"/>
</dbReference>
<gene>
    <name evidence="5" type="ORF">ACFQO7_02805</name>
</gene>
<dbReference type="RefSeq" id="WP_376804874.1">
    <property type="nucleotide sequence ID" value="NZ_JBHTAC010000002.1"/>
</dbReference>
<dbReference type="SUPFAM" id="SSF52540">
    <property type="entry name" value="P-loop containing nucleoside triphosphate hydrolases"/>
    <property type="match status" value="1"/>
</dbReference>
<dbReference type="EMBL" id="JBHTAC010000002">
    <property type="protein sequence ID" value="MFC7241403.1"/>
    <property type="molecule type" value="Genomic_DNA"/>
</dbReference>
<dbReference type="PANTHER" id="PTHR44942">
    <property type="entry name" value="METHYLTRANSF_11 DOMAIN-CONTAINING PROTEIN"/>
    <property type="match status" value="1"/>
</dbReference>